<feature type="domain" description="ABC transporter" evidence="9">
    <location>
        <begin position="20"/>
        <end position="274"/>
    </location>
</feature>
<evidence type="ECO:0000256" key="8">
    <source>
        <dbReference type="SAM" id="Phobius"/>
    </source>
</evidence>
<proteinExistence type="predicted"/>
<dbReference type="PANTHER" id="PTHR48041:SF91">
    <property type="entry name" value="ABC TRANSPORTER G FAMILY MEMBER 28"/>
    <property type="match status" value="1"/>
</dbReference>
<dbReference type="PANTHER" id="PTHR48041">
    <property type="entry name" value="ABC TRANSPORTER G FAMILY MEMBER 28"/>
    <property type="match status" value="1"/>
</dbReference>
<reference evidence="10 11" key="1">
    <citation type="submission" date="2024-03" db="EMBL/GenBank/DDBJ databases">
        <title>Complete genome sequence of the green alga Chloropicon roscoffensis RCC1871.</title>
        <authorList>
            <person name="Lemieux C."/>
            <person name="Pombert J.-F."/>
            <person name="Otis C."/>
            <person name="Turmel M."/>
        </authorList>
    </citation>
    <scope>NUCLEOTIDE SEQUENCE [LARGE SCALE GENOMIC DNA]</scope>
    <source>
        <strain evidence="10 11">RCC1871</strain>
    </source>
</reference>
<evidence type="ECO:0000256" key="3">
    <source>
        <dbReference type="ARBA" id="ARBA00022692"/>
    </source>
</evidence>
<evidence type="ECO:0000256" key="2">
    <source>
        <dbReference type="ARBA" id="ARBA00022448"/>
    </source>
</evidence>
<feature type="transmembrane region" description="Helical" evidence="8">
    <location>
        <begin position="359"/>
        <end position="382"/>
    </location>
</feature>
<evidence type="ECO:0000256" key="1">
    <source>
        <dbReference type="ARBA" id="ARBA00004141"/>
    </source>
</evidence>
<dbReference type="GO" id="GO:0140359">
    <property type="term" value="F:ABC-type transporter activity"/>
    <property type="evidence" value="ECO:0007669"/>
    <property type="project" value="InterPro"/>
</dbReference>
<dbReference type="EMBL" id="CP151501">
    <property type="protein sequence ID" value="WZN59390.1"/>
    <property type="molecule type" value="Genomic_DNA"/>
</dbReference>
<comment type="subcellular location">
    <subcellularLocation>
        <location evidence="1">Membrane</location>
        <topology evidence="1">Multi-pass membrane protein</topology>
    </subcellularLocation>
</comment>
<evidence type="ECO:0000259" key="9">
    <source>
        <dbReference type="PROSITE" id="PS50893"/>
    </source>
</evidence>
<evidence type="ECO:0000256" key="5">
    <source>
        <dbReference type="ARBA" id="ARBA00022840"/>
    </source>
</evidence>
<protein>
    <submittedName>
        <fullName evidence="10">ATP-binding cassette transporter</fullName>
    </submittedName>
</protein>
<dbReference type="GO" id="GO:0016020">
    <property type="term" value="C:membrane"/>
    <property type="evidence" value="ECO:0007669"/>
    <property type="project" value="UniProtKB-SubCell"/>
</dbReference>
<dbReference type="InterPro" id="IPR003439">
    <property type="entry name" value="ABC_transporter-like_ATP-bd"/>
</dbReference>
<keyword evidence="4" id="KW-0547">Nucleotide-binding</keyword>
<dbReference type="InterPro" id="IPR003593">
    <property type="entry name" value="AAA+_ATPase"/>
</dbReference>
<accession>A0AAX4P0U6</accession>
<name>A0AAX4P0U6_9CHLO</name>
<dbReference type="InterPro" id="IPR050352">
    <property type="entry name" value="ABCG_transporters"/>
</dbReference>
<dbReference type="GO" id="GO:0005524">
    <property type="term" value="F:ATP binding"/>
    <property type="evidence" value="ECO:0007669"/>
    <property type="project" value="UniProtKB-KW"/>
</dbReference>
<evidence type="ECO:0000256" key="6">
    <source>
        <dbReference type="ARBA" id="ARBA00022989"/>
    </source>
</evidence>
<dbReference type="Proteomes" id="UP001472866">
    <property type="component" value="Chromosome 01"/>
</dbReference>
<evidence type="ECO:0000256" key="7">
    <source>
        <dbReference type="ARBA" id="ARBA00023136"/>
    </source>
</evidence>
<dbReference type="InterPro" id="IPR027417">
    <property type="entry name" value="P-loop_NTPase"/>
</dbReference>
<organism evidence="10 11">
    <name type="scientific">Chloropicon roscoffensis</name>
    <dbReference type="NCBI Taxonomy" id="1461544"/>
    <lineage>
        <taxon>Eukaryota</taxon>
        <taxon>Viridiplantae</taxon>
        <taxon>Chlorophyta</taxon>
        <taxon>Chloropicophyceae</taxon>
        <taxon>Chloropicales</taxon>
        <taxon>Chloropicaceae</taxon>
        <taxon>Chloropicon</taxon>
    </lineage>
</organism>
<dbReference type="GO" id="GO:0016887">
    <property type="term" value="F:ATP hydrolysis activity"/>
    <property type="evidence" value="ECO:0007669"/>
    <property type="project" value="InterPro"/>
</dbReference>
<dbReference type="Pfam" id="PF00005">
    <property type="entry name" value="ABC_tran"/>
    <property type="match status" value="1"/>
</dbReference>
<dbReference type="Pfam" id="PF01061">
    <property type="entry name" value="ABC2_membrane"/>
    <property type="match status" value="1"/>
</dbReference>
<keyword evidence="2" id="KW-0813">Transport</keyword>
<keyword evidence="6 8" id="KW-1133">Transmembrane helix</keyword>
<dbReference type="SMART" id="SM00382">
    <property type="entry name" value="AAA"/>
    <property type="match status" value="1"/>
</dbReference>
<keyword evidence="3 8" id="KW-0812">Transmembrane</keyword>
<feature type="transmembrane region" description="Helical" evidence="8">
    <location>
        <begin position="579"/>
        <end position="602"/>
    </location>
</feature>
<dbReference type="Gene3D" id="3.40.50.300">
    <property type="entry name" value="P-loop containing nucleotide triphosphate hydrolases"/>
    <property type="match status" value="1"/>
</dbReference>
<evidence type="ECO:0000256" key="4">
    <source>
        <dbReference type="ARBA" id="ARBA00022741"/>
    </source>
</evidence>
<evidence type="ECO:0000313" key="11">
    <source>
        <dbReference type="Proteomes" id="UP001472866"/>
    </source>
</evidence>
<keyword evidence="5 10" id="KW-0067">ATP-binding</keyword>
<sequence length="608" mass="66360">MGDVEKGSSSRRDGGRTFGVAFRGLRWSPQAISGWLTCCGKKKKKMEWILSDITGYFAPGTLTALMGSSGSGKSSLLDILSKRKTQGTIEGDIFYDEQPLTGAFARDLVGYVEQSPSLIANLTAEELLLYTAALQRPASEDLSARKAEVARLMEKLGLLGRKDVVVGGALTKGLSGGETKRVTIAIGMIQDPAVLFLDEPTSGLDSATANGIMKLVKGIAEEGRTVASAIHSPTAYCFGLFDRLLLLSGGRVSFLGEASGAVAFLTRAGISADEDYTASEWLVEILARPETLGRIAEVYSGSDLCRGNAVRVERLLSSDPPEREGALEAKSATQPQRWSPLREITALFRYRTLRNFTDGAYLGARVGDKILFMLVIISLYYGKGTPKGGSDLASSASAFSTVVPSVLFMVTVLPAFGAAGYMPSLMMERPIFVRERADGNYRVPSYLVYKVLEEFVVTVPISLLFCVAVYYGVGMQGDLGLFWLIFLVTQNIGIVLAYLVAAFAPSVDSANAILPCYVTICLFFVGLLIPYSEIPVYWQWFSYITFLKYSWSALMLNEFQGNQPGMLSFFSLNEDDSKWAYFGYLCAFYPAFFLGALLIMSYSKYVKR</sequence>
<keyword evidence="11" id="KW-1185">Reference proteome</keyword>
<keyword evidence="7 8" id="KW-0472">Membrane</keyword>
<dbReference type="InterPro" id="IPR013525">
    <property type="entry name" value="ABC2_TM"/>
</dbReference>
<feature type="transmembrane region" description="Helical" evidence="8">
    <location>
        <begin position="402"/>
        <end position="426"/>
    </location>
</feature>
<gene>
    <name evidence="10" type="ORF">HKI87_01g09160</name>
</gene>
<feature type="transmembrane region" description="Helical" evidence="8">
    <location>
        <begin position="447"/>
        <end position="473"/>
    </location>
</feature>
<dbReference type="AlphaFoldDB" id="A0AAX4P0U6"/>
<feature type="transmembrane region" description="Helical" evidence="8">
    <location>
        <begin position="512"/>
        <end position="531"/>
    </location>
</feature>
<dbReference type="SUPFAM" id="SSF52540">
    <property type="entry name" value="P-loop containing nucleoside triphosphate hydrolases"/>
    <property type="match status" value="1"/>
</dbReference>
<dbReference type="PROSITE" id="PS50893">
    <property type="entry name" value="ABC_TRANSPORTER_2"/>
    <property type="match status" value="1"/>
</dbReference>
<feature type="transmembrane region" description="Helical" evidence="8">
    <location>
        <begin position="479"/>
        <end position="500"/>
    </location>
</feature>
<evidence type="ECO:0000313" key="10">
    <source>
        <dbReference type="EMBL" id="WZN59390.1"/>
    </source>
</evidence>